<name>A0A8H9LZ92_9ALTE</name>
<reference evidence="1" key="2">
    <citation type="submission" date="2020-09" db="EMBL/GenBank/DDBJ databases">
        <authorList>
            <person name="Sun Q."/>
            <person name="Kim S."/>
        </authorList>
    </citation>
    <scope>NUCLEOTIDE SEQUENCE</scope>
    <source>
        <strain evidence="1">KCTC 32337</strain>
    </source>
</reference>
<evidence type="ECO:0000313" key="2">
    <source>
        <dbReference type="Proteomes" id="UP000622604"/>
    </source>
</evidence>
<dbReference type="EMBL" id="BMZC01000003">
    <property type="protein sequence ID" value="GGZ55191.1"/>
    <property type="molecule type" value="Genomic_DNA"/>
</dbReference>
<organism evidence="1 2">
    <name type="scientific">Paraglaciecola chathamensis</name>
    <dbReference type="NCBI Taxonomy" id="368405"/>
    <lineage>
        <taxon>Bacteria</taxon>
        <taxon>Pseudomonadati</taxon>
        <taxon>Pseudomonadota</taxon>
        <taxon>Gammaproteobacteria</taxon>
        <taxon>Alteromonadales</taxon>
        <taxon>Alteromonadaceae</taxon>
        <taxon>Paraglaciecola</taxon>
    </lineage>
</organism>
<dbReference type="AlphaFoldDB" id="A0A8H9LZ92"/>
<protein>
    <submittedName>
        <fullName evidence="1">Uncharacterized protein</fullName>
    </submittedName>
</protein>
<gene>
    <name evidence="1" type="ORF">GCM10011274_11580</name>
</gene>
<accession>A0A8H9LZ92</accession>
<comment type="caution">
    <text evidence="1">The sequence shown here is derived from an EMBL/GenBank/DDBJ whole genome shotgun (WGS) entry which is preliminary data.</text>
</comment>
<dbReference type="Proteomes" id="UP000622604">
    <property type="component" value="Unassembled WGS sequence"/>
</dbReference>
<proteinExistence type="predicted"/>
<evidence type="ECO:0000313" key="1">
    <source>
        <dbReference type="EMBL" id="GGZ55191.1"/>
    </source>
</evidence>
<sequence length="66" mass="7589">MQFNTKHEKIVTIDEILNGLRTRPFKKCDIFAYNKLLRPTKAWVSVLPSTYSNSPPTGIPWAKRVA</sequence>
<reference evidence="1" key="1">
    <citation type="journal article" date="2014" name="Int. J. Syst. Evol. Microbiol.">
        <title>Complete genome sequence of Corynebacterium casei LMG S-19264T (=DSM 44701T), isolated from a smear-ripened cheese.</title>
        <authorList>
            <consortium name="US DOE Joint Genome Institute (JGI-PGF)"/>
            <person name="Walter F."/>
            <person name="Albersmeier A."/>
            <person name="Kalinowski J."/>
            <person name="Ruckert C."/>
        </authorList>
    </citation>
    <scope>NUCLEOTIDE SEQUENCE</scope>
    <source>
        <strain evidence="1">KCTC 32337</strain>
    </source>
</reference>